<proteinExistence type="predicted"/>
<dbReference type="EMBL" id="CP112887">
    <property type="protein sequence ID" value="WBW59184.1"/>
    <property type="molecule type" value="Genomic_DNA"/>
</dbReference>
<dbReference type="RefSeq" id="WP_131049787.1">
    <property type="nucleotide sequence ID" value="NZ_CP112887.1"/>
</dbReference>
<evidence type="ECO:0000313" key="1">
    <source>
        <dbReference type="EMBL" id="WBW59184.1"/>
    </source>
</evidence>
<accession>A0AAJ5QQA5</accession>
<keyword evidence="2" id="KW-1185">Reference proteome</keyword>
<reference evidence="1 2" key="1">
    <citation type="journal article" date="2023" name="Microbiol. Resour. Announc.">
        <title>Complete Genome Sequence of the First Colistin-Resistant Raoultella electrica Strain.</title>
        <authorList>
            <person name="Aldeia C."/>
            <person name="Campos-Madueno E.I."/>
            <person name="Sendi P."/>
            <person name="Endimiani A."/>
        </authorList>
    </citation>
    <scope>NUCLEOTIDE SEQUENCE [LARGE SCALE GENOMIC DNA]</scope>
    <source>
        <strain evidence="1 2">S2-IND-01-C</strain>
    </source>
</reference>
<dbReference type="Proteomes" id="UP001210130">
    <property type="component" value="Chromosome"/>
</dbReference>
<organism evidence="1 2">
    <name type="scientific">Klebsiella electrica</name>
    <dbReference type="NCBI Taxonomy" id="1259973"/>
    <lineage>
        <taxon>Bacteria</taxon>
        <taxon>Pseudomonadati</taxon>
        <taxon>Pseudomonadota</taxon>
        <taxon>Gammaproteobacteria</taxon>
        <taxon>Enterobacterales</taxon>
        <taxon>Enterobacteriaceae</taxon>
        <taxon>Klebsiella/Raoultella group</taxon>
        <taxon>Klebsiella</taxon>
    </lineage>
</organism>
<name>A0AAJ5QQA5_9ENTR</name>
<evidence type="ECO:0000313" key="2">
    <source>
        <dbReference type="Proteomes" id="UP001210130"/>
    </source>
</evidence>
<sequence length="86" mass="9185">MKETERRFITPDARIRGHASDHVAAAAVAPQQRAGAEKQRGGTLPRTAGWLLSLLARGANPVSDSPSPLDAKVLSANRVNIDSLHH</sequence>
<dbReference type="AlphaFoldDB" id="A0AAJ5QQA5"/>
<gene>
    <name evidence="1" type="ORF">OR613_14110</name>
</gene>
<protein>
    <submittedName>
        <fullName evidence="1">Uncharacterized protein</fullName>
    </submittedName>
</protein>